<evidence type="ECO:0000313" key="3">
    <source>
        <dbReference type="Proteomes" id="UP000010878"/>
    </source>
</evidence>
<accession>L0K078</accession>
<dbReference type="STRING" id="694430.Natoc_2947"/>
<feature type="compositionally biased region" description="Acidic residues" evidence="1">
    <location>
        <begin position="136"/>
        <end position="150"/>
    </location>
</feature>
<dbReference type="HOGENOM" id="CLU_1472133_0_0_2"/>
<name>L0K078_9EURY</name>
<dbReference type="InterPro" id="IPR015943">
    <property type="entry name" value="WD40/YVTN_repeat-like_dom_sf"/>
</dbReference>
<dbReference type="AlphaFoldDB" id="L0K078"/>
<evidence type="ECO:0000313" key="2">
    <source>
        <dbReference type="EMBL" id="AGB38702.1"/>
    </source>
</evidence>
<dbReference type="RefSeq" id="WP_015322141.1">
    <property type="nucleotide sequence ID" value="NC_019974.1"/>
</dbReference>
<feature type="region of interest" description="Disordered" evidence="1">
    <location>
        <begin position="64"/>
        <end position="164"/>
    </location>
</feature>
<reference evidence="2 3" key="1">
    <citation type="submission" date="2012-11" db="EMBL/GenBank/DDBJ databases">
        <title>FINISHED of Natronococcus occultus SP4, DSM 3396.</title>
        <authorList>
            <consortium name="DOE Joint Genome Institute"/>
            <person name="Eisen J."/>
            <person name="Huntemann M."/>
            <person name="Wei C.-L."/>
            <person name="Han J."/>
            <person name="Detter J.C."/>
            <person name="Han C."/>
            <person name="Tapia R."/>
            <person name="Chen A."/>
            <person name="Kyrpides N."/>
            <person name="Mavromatis K."/>
            <person name="Markowitz V."/>
            <person name="Szeto E."/>
            <person name="Ivanova N."/>
            <person name="Mikhailova N."/>
            <person name="Ovchinnikova G."/>
            <person name="Pagani I."/>
            <person name="Pati A."/>
            <person name="Goodwin L."/>
            <person name="Nordberg H.P."/>
            <person name="Cantor M.N."/>
            <person name="Hua S.X."/>
            <person name="Woyke T."/>
            <person name="Eisen J."/>
            <person name="Klenk H.-P."/>
            <person name="Klenk H.-P."/>
        </authorList>
    </citation>
    <scope>NUCLEOTIDE SEQUENCE [LARGE SCALE GENOMIC DNA]</scope>
    <source>
        <strain evidence="2 3">SP4</strain>
    </source>
</reference>
<dbReference type="InterPro" id="IPR011047">
    <property type="entry name" value="Quinoprotein_ADH-like_sf"/>
</dbReference>
<dbReference type="EMBL" id="CP003929">
    <property type="protein sequence ID" value="AGB38702.1"/>
    <property type="molecule type" value="Genomic_DNA"/>
</dbReference>
<sequence>MIADDTVVVTYSTPGPEGGDSVVGFDLRDGTERWRFEFEDDESWSDGADAGFLVVEDDTIYTQRGDDLVALRPDGWEESGSENEDDTDGESGNDDSEDGYEPGEDDGEASDDADGDSDDETDADDETGSGNGDEANGGDDGADDDTDDADGMPGFTAGAGIAGGALGLEWLRRRADDEADLEE</sequence>
<feature type="region of interest" description="Disordered" evidence="1">
    <location>
        <begin position="1"/>
        <end position="25"/>
    </location>
</feature>
<dbReference type="Proteomes" id="UP000010878">
    <property type="component" value="Chromosome"/>
</dbReference>
<dbReference type="Gene3D" id="2.130.10.10">
    <property type="entry name" value="YVTN repeat-like/Quinoprotein amine dehydrogenase"/>
    <property type="match status" value="1"/>
</dbReference>
<dbReference type="SUPFAM" id="SSF50998">
    <property type="entry name" value="Quinoprotein alcohol dehydrogenase-like"/>
    <property type="match status" value="1"/>
</dbReference>
<keyword evidence="3" id="KW-1185">Reference proteome</keyword>
<evidence type="ECO:0000256" key="1">
    <source>
        <dbReference type="SAM" id="MobiDB-lite"/>
    </source>
</evidence>
<proteinExistence type="predicted"/>
<feature type="compositionally biased region" description="Acidic residues" evidence="1">
    <location>
        <begin position="76"/>
        <end position="127"/>
    </location>
</feature>
<gene>
    <name evidence="2" type="ORF">Natoc_2947</name>
</gene>
<protein>
    <submittedName>
        <fullName evidence="2">Uncharacterized protein</fullName>
    </submittedName>
</protein>
<dbReference type="GeneID" id="71811830"/>
<organism evidence="2 3">
    <name type="scientific">Natronococcus occultus SP4</name>
    <dbReference type="NCBI Taxonomy" id="694430"/>
    <lineage>
        <taxon>Archaea</taxon>
        <taxon>Methanobacteriati</taxon>
        <taxon>Methanobacteriota</taxon>
        <taxon>Stenosarchaea group</taxon>
        <taxon>Halobacteria</taxon>
        <taxon>Halobacteriales</taxon>
        <taxon>Natrialbaceae</taxon>
        <taxon>Natronococcus</taxon>
    </lineage>
</organism>
<dbReference type="KEGG" id="nou:Natoc_2947"/>